<protein>
    <recommendedName>
        <fullName evidence="3">C2 domain-containing protein</fullName>
    </recommendedName>
</protein>
<dbReference type="InterPro" id="IPR035892">
    <property type="entry name" value="C2_domain_sf"/>
</dbReference>
<dbReference type="Proteomes" id="UP000008144">
    <property type="component" value="Chromosome 9"/>
</dbReference>
<evidence type="ECO:0000313" key="5">
    <source>
        <dbReference type="Proteomes" id="UP000008144"/>
    </source>
</evidence>
<organism evidence="4 5">
    <name type="scientific">Ciona intestinalis</name>
    <name type="common">Transparent sea squirt</name>
    <name type="synonym">Ascidia intestinalis</name>
    <dbReference type="NCBI Taxonomy" id="7719"/>
    <lineage>
        <taxon>Eukaryota</taxon>
        <taxon>Metazoa</taxon>
        <taxon>Chordata</taxon>
        <taxon>Tunicata</taxon>
        <taxon>Ascidiacea</taxon>
        <taxon>Phlebobranchia</taxon>
        <taxon>Cionidae</taxon>
        <taxon>Ciona</taxon>
    </lineage>
</organism>
<reference evidence="5" key="1">
    <citation type="journal article" date="2002" name="Science">
        <title>The draft genome of Ciona intestinalis: insights into chordate and vertebrate origins.</title>
        <authorList>
            <person name="Dehal P."/>
            <person name="Satou Y."/>
            <person name="Campbell R.K."/>
            <person name="Chapman J."/>
            <person name="Degnan B."/>
            <person name="De Tomaso A."/>
            <person name="Davidson B."/>
            <person name="Di Gregorio A."/>
            <person name="Gelpke M."/>
            <person name="Goodstein D.M."/>
            <person name="Harafuji N."/>
            <person name="Hastings K.E."/>
            <person name="Ho I."/>
            <person name="Hotta K."/>
            <person name="Huang W."/>
            <person name="Kawashima T."/>
            <person name="Lemaire P."/>
            <person name="Martinez D."/>
            <person name="Meinertzhagen I.A."/>
            <person name="Necula S."/>
            <person name="Nonaka M."/>
            <person name="Putnam N."/>
            <person name="Rash S."/>
            <person name="Saiga H."/>
            <person name="Satake M."/>
            <person name="Terry A."/>
            <person name="Yamada L."/>
            <person name="Wang H.G."/>
            <person name="Awazu S."/>
            <person name="Azumi K."/>
            <person name="Boore J."/>
            <person name="Branno M."/>
            <person name="Chin-Bow S."/>
            <person name="DeSantis R."/>
            <person name="Doyle S."/>
            <person name="Francino P."/>
            <person name="Keys D.N."/>
            <person name="Haga S."/>
            <person name="Hayashi H."/>
            <person name="Hino K."/>
            <person name="Imai K.S."/>
            <person name="Inaba K."/>
            <person name="Kano S."/>
            <person name="Kobayashi K."/>
            <person name="Kobayashi M."/>
            <person name="Lee B.I."/>
            <person name="Makabe K.W."/>
            <person name="Manohar C."/>
            <person name="Matassi G."/>
            <person name="Medina M."/>
            <person name="Mochizuki Y."/>
            <person name="Mount S."/>
            <person name="Morishita T."/>
            <person name="Miura S."/>
            <person name="Nakayama A."/>
            <person name="Nishizaka S."/>
            <person name="Nomoto H."/>
            <person name="Ohta F."/>
            <person name="Oishi K."/>
            <person name="Rigoutsos I."/>
            <person name="Sano M."/>
            <person name="Sasaki A."/>
            <person name="Sasakura Y."/>
            <person name="Shoguchi E."/>
            <person name="Shin-i T."/>
            <person name="Spagnuolo A."/>
            <person name="Stainier D."/>
            <person name="Suzuki M.M."/>
            <person name="Tassy O."/>
            <person name="Takatori N."/>
            <person name="Tokuoka M."/>
            <person name="Yagi K."/>
            <person name="Yoshizaki F."/>
            <person name="Wada S."/>
            <person name="Zhang C."/>
            <person name="Hyatt P.D."/>
            <person name="Larimer F."/>
            <person name="Detter C."/>
            <person name="Doggett N."/>
            <person name="Glavina T."/>
            <person name="Hawkins T."/>
            <person name="Richardson P."/>
            <person name="Lucas S."/>
            <person name="Kohara Y."/>
            <person name="Levine M."/>
            <person name="Satoh N."/>
            <person name="Rokhsar D.S."/>
        </authorList>
    </citation>
    <scope>NUCLEOTIDE SEQUENCE [LARGE SCALE GENOMIC DNA]</scope>
</reference>
<evidence type="ECO:0000256" key="2">
    <source>
        <dbReference type="SAM" id="MobiDB-lite"/>
    </source>
</evidence>
<feature type="compositionally biased region" description="Polar residues" evidence="2">
    <location>
        <begin position="143"/>
        <end position="156"/>
    </location>
</feature>
<dbReference type="SMART" id="SM00239">
    <property type="entry name" value="C2"/>
    <property type="match status" value="1"/>
</dbReference>
<dbReference type="CDD" id="cd00276">
    <property type="entry name" value="C2B_Synaptotagmin"/>
    <property type="match status" value="1"/>
</dbReference>
<dbReference type="InParanoid" id="F6RG14"/>
<reference evidence="4" key="2">
    <citation type="journal article" date="2008" name="Genome Biol.">
        <title>Improved genome assembly and evidence-based global gene model set for the chordate Ciona intestinalis: new insight into intron and operon populations.</title>
        <authorList>
            <person name="Satou Y."/>
            <person name="Mineta K."/>
            <person name="Ogasawara M."/>
            <person name="Sasakura Y."/>
            <person name="Shoguchi E."/>
            <person name="Ueno K."/>
            <person name="Yamada L."/>
            <person name="Matsumoto J."/>
            <person name="Wasserscheid J."/>
            <person name="Dewar K."/>
            <person name="Wiley G.B."/>
            <person name="Macmil S.L."/>
            <person name="Roe B.A."/>
            <person name="Zeller R.W."/>
            <person name="Hastings K.E."/>
            <person name="Lemaire P."/>
            <person name="Lindquist E."/>
            <person name="Endo T."/>
            <person name="Hotta K."/>
            <person name="Inaba K."/>
        </authorList>
    </citation>
    <scope>NUCLEOTIDE SEQUENCE [LARGE SCALE GENOMIC DNA]</scope>
    <source>
        <strain evidence="4">wild type</strain>
    </source>
</reference>
<dbReference type="Pfam" id="PF00168">
    <property type="entry name" value="C2"/>
    <property type="match status" value="1"/>
</dbReference>
<name>F6RG14_CIOIN</name>
<comment type="similarity">
    <text evidence="1">Belongs to the synaptotagmin family.</text>
</comment>
<evidence type="ECO:0000256" key="1">
    <source>
        <dbReference type="ARBA" id="ARBA00006996"/>
    </source>
</evidence>
<accession>F6RG14</accession>
<dbReference type="Gene3D" id="2.60.40.150">
    <property type="entry name" value="C2 domain"/>
    <property type="match status" value="1"/>
</dbReference>
<dbReference type="OMA" id="RPIARWH"/>
<dbReference type="PANTHER" id="PTHR10024:SF383">
    <property type="entry name" value="C2 DOMAIN-CONTAINING PROTEIN"/>
    <property type="match status" value="1"/>
</dbReference>
<dbReference type="SUPFAM" id="SSF49562">
    <property type="entry name" value="C2 domain (Calcium/lipid-binding domain, CaLB)"/>
    <property type="match status" value="1"/>
</dbReference>
<evidence type="ECO:0000259" key="3">
    <source>
        <dbReference type="PROSITE" id="PS50004"/>
    </source>
</evidence>
<dbReference type="STRING" id="7719.ENSCINP00000023964"/>
<dbReference type="AlphaFoldDB" id="F6RG14"/>
<dbReference type="EMBL" id="EAAA01002972">
    <property type="status" value="NOT_ANNOTATED_CDS"/>
    <property type="molecule type" value="Genomic_DNA"/>
</dbReference>
<dbReference type="Ensembl" id="ENSCINT00000024210.1">
    <property type="protein sequence ID" value="ENSCINP00000023964.1"/>
    <property type="gene ID" value="ENSCING00000012954.1"/>
</dbReference>
<keyword evidence="5" id="KW-1185">Reference proteome</keyword>
<sequence>MLALSYLRSAEKLTVAVQKARNLKEPESRKGLPDPYVKVALYKGKQRIKKKKTDTIHSTCNPVFNQALTFSVPFDTLQAADTKLICHVVHDFKLGYNEDLGQVEIGPNCMDSEERRHWSEMMAQHINRPIARWHHLKQPSPPTQRLSTDENLPSSSGRRKSFAVPEALQLHGLADVSRRSFS</sequence>
<reference evidence="4" key="4">
    <citation type="submission" date="2025-09" db="UniProtKB">
        <authorList>
            <consortium name="Ensembl"/>
        </authorList>
    </citation>
    <scope>IDENTIFICATION</scope>
</reference>
<dbReference type="GeneTree" id="ENSGT00940000173561"/>
<dbReference type="HOGENOM" id="CLU_023008_5_2_1"/>
<feature type="domain" description="C2" evidence="3">
    <location>
        <begin position="1"/>
        <end position="134"/>
    </location>
</feature>
<proteinExistence type="inferred from homology"/>
<evidence type="ECO:0000313" key="4">
    <source>
        <dbReference type="Ensembl" id="ENSCINP00000023964.1"/>
    </source>
</evidence>
<dbReference type="InterPro" id="IPR000008">
    <property type="entry name" value="C2_dom"/>
</dbReference>
<dbReference type="PANTHER" id="PTHR10024">
    <property type="entry name" value="SYNAPTOTAGMIN"/>
    <property type="match status" value="1"/>
</dbReference>
<feature type="region of interest" description="Disordered" evidence="2">
    <location>
        <begin position="136"/>
        <end position="163"/>
    </location>
</feature>
<reference evidence="4" key="3">
    <citation type="submission" date="2025-08" db="UniProtKB">
        <authorList>
            <consortium name="Ensembl"/>
        </authorList>
    </citation>
    <scope>IDENTIFICATION</scope>
</reference>
<dbReference type="PROSITE" id="PS50004">
    <property type="entry name" value="C2"/>
    <property type="match status" value="1"/>
</dbReference>